<gene>
    <name evidence="2" type="ORF">FA707_08945</name>
</gene>
<proteinExistence type="predicted"/>
<feature type="domain" description="GP-PDE" evidence="1">
    <location>
        <begin position="3"/>
        <end position="240"/>
    </location>
</feature>
<dbReference type="Proteomes" id="UP000298615">
    <property type="component" value="Chromosome"/>
</dbReference>
<sequence>MKTQVFAHRGSKGTHPENTLPAFEEAVLAGADGIELDVHLSKDGNLMVIHDETIDRTTNGTGRIMDLTKKEIQSYNAGSWFSEVYDEIVVPTLEEVTYFLKQLNFKGMLNIEVKTDKIHYEGIEVKIHEWMTSEEWPFDFMYSTFNPKSLAILEQTAPETPNALITFADQEMIDYGLMTRNIGGIHPKINWLEEHPEQLAGFAKALRPWTVNKKSQMLFCFKHQIAGIMTDYPRKAVTLRNECQK</sequence>
<dbReference type="CDD" id="cd08563">
    <property type="entry name" value="GDPD_TtGDE_like"/>
    <property type="match status" value="1"/>
</dbReference>
<dbReference type="EMBL" id="CP039712">
    <property type="protein sequence ID" value="QCI87086.1"/>
    <property type="molecule type" value="Genomic_DNA"/>
</dbReference>
<keyword evidence="3" id="KW-1185">Reference proteome</keyword>
<dbReference type="KEGG" id="vao:FA707_08945"/>
<dbReference type="PROSITE" id="PS51704">
    <property type="entry name" value="GP_PDE"/>
    <property type="match status" value="1"/>
</dbReference>
<dbReference type="SUPFAM" id="SSF51695">
    <property type="entry name" value="PLC-like phosphodiesterases"/>
    <property type="match status" value="1"/>
</dbReference>
<name>A0A4D7CZZ5_9ENTE</name>
<evidence type="ECO:0000313" key="3">
    <source>
        <dbReference type="Proteomes" id="UP000298615"/>
    </source>
</evidence>
<dbReference type="RefSeq" id="WP_136953908.1">
    <property type="nucleotide sequence ID" value="NZ_CP039712.1"/>
</dbReference>
<reference evidence="2 3" key="1">
    <citation type="submission" date="2019-04" db="EMBL/GenBank/DDBJ databases">
        <title>Vagococcus sp. nov., isolated from faeces of yaks (Bos grunniens).</title>
        <authorList>
            <person name="Ge Y."/>
        </authorList>
    </citation>
    <scope>NUCLEOTIDE SEQUENCE [LARGE SCALE GENOMIC DNA]</scope>
    <source>
        <strain evidence="2 3">MN-17</strain>
    </source>
</reference>
<dbReference type="Pfam" id="PF03009">
    <property type="entry name" value="GDPD"/>
    <property type="match status" value="1"/>
</dbReference>
<dbReference type="InterPro" id="IPR030395">
    <property type="entry name" value="GP_PDE_dom"/>
</dbReference>
<dbReference type="GO" id="GO:0006629">
    <property type="term" value="P:lipid metabolic process"/>
    <property type="evidence" value="ECO:0007669"/>
    <property type="project" value="InterPro"/>
</dbReference>
<dbReference type="Gene3D" id="3.20.20.190">
    <property type="entry name" value="Phosphatidylinositol (PI) phosphodiesterase"/>
    <property type="match status" value="1"/>
</dbReference>
<accession>A0A4D7CZZ5</accession>
<protein>
    <submittedName>
        <fullName evidence="2">Glycerophosphodiester phosphodiesterase</fullName>
    </submittedName>
</protein>
<organism evidence="2 3">
    <name type="scientific">Vagococcus zengguangii</name>
    <dbReference type="NCBI Taxonomy" id="2571750"/>
    <lineage>
        <taxon>Bacteria</taxon>
        <taxon>Bacillati</taxon>
        <taxon>Bacillota</taxon>
        <taxon>Bacilli</taxon>
        <taxon>Lactobacillales</taxon>
        <taxon>Enterococcaceae</taxon>
        <taxon>Vagococcus</taxon>
    </lineage>
</organism>
<dbReference type="PANTHER" id="PTHR46211:SF1">
    <property type="entry name" value="GLYCEROPHOSPHODIESTER PHOSPHODIESTERASE, CYTOPLASMIC"/>
    <property type="match status" value="1"/>
</dbReference>
<evidence type="ECO:0000259" key="1">
    <source>
        <dbReference type="PROSITE" id="PS51704"/>
    </source>
</evidence>
<dbReference type="AlphaFoldDB" id="A0A4D7CZZ5"/>
<dbReference type="PANTHER" id="PTHR46211">
    <property type="entry name" value="GLYCEROPHOSPHORYL DIESTER PHOSPHODIESTERASE"/>
    <property type="match status" value="1"/>
</dbReference>
<evidence type="ECO:0000313" key="2">
    <source>
        <dbReference type="EMBL" id="QCI87086.1"/>
    </source>
</evidence>
<dbReference type="GO" id="GO:0008081">
    <property type="term" value="F:phosphoric diester hydrolase activity"/>
    <property type="evidence" value="ECO:0007669"/>
    <property type="project" value="InterPro"/>
</dbReference>
<dbReference type="InterPro" id="IPR017946">
    <property type="entry name" value="PLC-like_Pdiesterase_TIM-brl"/>
</dbReference>